<feature type="chain" id="PRO_5042829141" description="Serpin domain-containing protein" evidence="5">
    <location>
        <begin position="17"/>
        <end position="1761"/>
    </location>
</feature>
<dbReference type="Proteomes" id="UP001353858">
    <property type="component" value="Unassembled WGS sequence"/>
</dbReference>
<evidence type="ECO:0000313" key="7">
    <source>
        <dbReference type="EMBL" id="KAK4883159.1"/>
    </source>
</evidence>
<name>A0AAN7Q1S6_9COLE</name>
<feature type="domain" description="Serpin" evidence="6">
    <location>
        <begin position="1403"/>
        <end position="1752"/>
    </location>
</feature>
<keyword evidence="3" id="KW-0722">Serine protease inhibitor</keyword>
<dbReference type="InterPro" id="IPR036186">
    <property type="entry name" value="Serpin_sf"/>
</dbReference>
<evidence type="ECO:0000256" key="2">
    <source>
        <dbReference type="ARBA" id="ARBA00022690"/>
    </source>
</evidence>
<dbReference type="CDD" id="cd19601">
    <property type="entry name" value="serpin42Da-like"/>
    <property type="match status" value="3"/>
</dbReference>
<dbReference type="InterPro" id="IPR023796">
    <property type="entry name" value="Serpin_dom"/>
</dbReference>
<dbReference type="Pfam" id="PF00079">
    <property type="entry name" value="Serpin"/>
    <property type="match status" value="4"/>
</dbReference>
<feature type="domain" description="Serpin" evidence="6">
    <location>
        <begin position="31"/>
        <end position="367"/>
    </location>
</feature>
<comment type="similarity">
    <text evidence="1 4">Belongs to the serpin family.</text>
</comment>
<dbReference type="PANTHER" id="PTHR11461">
    <property type="entry name" value="SERINE PROTEASE INHIBITOR, SERPIN"/>
    <property type="match status" value="1"/>
</dbReference>
<dbReference type="PANTHER" id="PTHR11461:SF211">
    <property type="entry name" value="GH10112P-RELATED"/>
    <property type="match status" value="1"/>
</dbReference>
<dbReference type="EMBL" id="JARPUR010000002">
    <property type="protein sequence ID" value="KAK4883159.1"/>
    <property type="molecule type" value="Genomic_DNA"/>
</dbReference>
<reference evidence="8" key="1">
    <citation type="submission" date="2023-01" db="EMBL/GenBank/DDBJ databases">
        <title>Key to firefly adult light organ development and bioluminescence: homeobox transcription factors regulate luciferase expression and transportation to peroxisome.</title>
        <authorList>
            <person name="Fu X."/>
        </authorList>
    </citation>
    <scope>NUCLEOTIDE SEQUENCE [LARGE SCALE GENOMIC DNA]</scope>
</reference>
<dbReference type="SMART" id="SM00093">
    <property type="entry name" value="SERPIN"/>
    <property type="match status" value="4"/>
</dbReference>
<organism evidence="7 8">
    <name type="scientific">Aquatica leii</name>
    <dbReference type="NCBI Taxonomy" id="1421715"/>
    <lineage>
        <taxon>Eukaryota</taxon>
        <taxon>Metazoa</taxon>
        <taxon>Ecdysozoa</taxon>
        <taxon>Arthropoda</taxon>
        <taxon>Hexapoda</taxon>
        <taxon>Insecta</taxon>
        <taxon>Pterygota</taxon>
        <taxon>Neoptera</taxon>
        <taxon>Endopterygota</taxon>
        <taxon>Coleoptera</taxon>
        <taxon>Polyphaga</taxon>
        <taxon>Elateriformia</taxon>
        <taxon>Elateroidea</taxon>
        <taxon>Lampyridae</taxon>
        <taxon>Luciolinae</taxon>
        <taxon>Aquatica</taxon>
    </lineage>
</organism>
<evidence type="ECO:0000256" key="4">
    <source>
        <dbReference type="RuleBase" id="RU000411"/>
    </source>
</evidence>
<keyword evidence="5" id="KW-0732">Signal</keyword>
<comment type="caution">
    <text evidence="7">The sequence shown here is derived from an EMBL/GenBank/DDBJ whole genome shotgun (WGS) entry which is preliminary data.</text>
</comment>
<accession>A0AAN7Q1S6</accession>
<gene>
    <name evidence="7" type="ORF">RN001_006478</name>
</gene>
<evidence type="ECO:0000259" key="6">
    <source>
        <dbReference type="SMART" id="SM00093"/>
    </source>
</evidence>
<evidence type="ECO:0000256" key="1">
    <source>
        <dbReference type="ARBA" id="ARBA00009500"/>
    </source>
</evidence>
<evidence type="ECO:0000256" key="3">
    <source>
        <dbReference type="ARBA" id="ARBA00022900"/>
    </source>
</evidence>
<protein>
    <recommendedName>
        <fullName evidence="6">Serpin domain-containing protein</fullName>
    </recommendedName>
</protein>
<sequence length="1761" mass="199709">MKIIGLIFLVVYLARGEKLKEYHDSNLQFASNIYTEFASKNNGNFLLCPLSAQTILSLAAVGAKETTAEQLSAALNLPADTSKIENMFQQISPYLDINTNYQLLSANKIYTKMGISLKDDFKTLAENTFKADIQNINFDNKEAATKEINEWVETKTHNKIKDLLSDDSIKPNTAAILVNAIYFKADWLSKFGKAFQLPFHITKTKQVETDMMVQRNDFNYYYNKDLHAEFLEMPFIGNDVVLTIALPKEIDGLSDLEKSMSRVLAMQPYQELDTIVTIPKFTMETKIDFKSILQSLGATLPFSNNANFKGMSDIPLKIDEVVQKTFIEVTETGATAAAATHFSVMMVSMPRADFTADRPFIYYLRHKEFASKNNGNFLLCPLSAQTILSLAAVGAKETTAQQLSAALNLPADSSKIQNMFQQISPYLDINTNYQLLSANKIYTKMGISLKDDYKTLAENTFNAEIQNINFDNNEAATKEINDWVETKTHNKIKDLLSKDTIKPDTAAVLVNAIYFKADWLNKFGKAFQMPFHITKTKTVETNMMLQRNDFNYYYNKDIHAEFLEMPFIGNDVVLTIALPKEIDGLSDLEKSISRVLAIQPYEELDAIVTIPKFTMETKIDFKSILESLGATLPFSNNANFKGMSDIPLKIDEVAQKTFIEVTETGATAVAATDIWFILLLACAVRGEKLKEYHESNLQFASNIYTKFASKHDGNFLFCPLSAQTILALAAVGAKETTAQQLSSVLNLPSEPSKIEHMFQQISLHLDINKTYQLVSANKIYTKTGIPLKNDFKTLAQNTFKADIQNINFNNKEAATKEINDWVETKTHNKIKHLLSEDSIKSNTAAVLVNTVYFQGEWVQKFGIGYEMPFHVTKTKTVDTYMMMERNKYNYYYNENLNAEFVEMPFIGDDVVMTIVLPKEIDGLSNLEKSMSRLLALQPYEQYDAVVIIPKFTMETKIDFKPILQSLGATLPFSNSANFNGISDVPLKIDEVAQKAFIEITENGATASAATYFSIMVLSGPSVEFTANHPFIYYLRHKAATIDLENVVVSATAAQTVLVLLKLGTSGIPWEELSNLTRLPENDDLIKPLFKNLVSHYFEYDDQWLQVWNAFFYNYTLTIKDSYQNSVINDFKSSVEFFNFEEKKMLIRLINEGFRDALNPHLSNTVDSDIVQPDTKVIISNAVSVAAKWRKPFLRSSKPFYVTFHVNNSYSVDVEYMRQIGYYNLNKNEQLNVVSLDIPFQAGNLVFTIYLAQNTTSTKVIEDNLQTLIATKNSTLVDVFVSIPKFVLDSTVFLKSIAHHLGYEDIFANREYTNMIDEPLLIRDITHRNFLNVTEAGINVKEEHAASYITSRRSRRPTEIFSATHPFIFTVTDRNTGIIYIGKSATRVQTWFVNYTMSNILFASDVYQQLASRDEDFIISPTILQSSLALLTTGAKDQTFVELCRTLYLPKSVSKIEAIFGDITHQFPVNNPVVINIPRKIYFNNKYRVSDNFRSTAVNAFKASIENVNFRDTTEAVAKINEWISIQTERPVNVVDNKTVTASTKLVVINSLFIRGRWLSPFDETIPLSVKFNVNDTYSEVVGMHTIVDDFSYYKDDILRVEYLDIPLQDRNTYLTIILPREDNSLLQVEQNMYSVLNTNTRINITLLVTIPNIYLESHIDLVDTLKSLGLITPFNEDANFQNIVDGSEFHLENIIENIQFQTNRDGINAENVELLRDKNATPTQTFTANRPFIYTVSNSHGGILLLGRYSRPPNYLNDKNV</sequence>
<dbReference type="InterPro" id="IPR042178">
    <property type="entry name" value="Serpin_sf_1"/>
</dbReference>
<dbReference type="GO" id="GO:0005615">
    <property type="term" value="C:extracellular space"/>
    <property type="evidence" value="ECO:0007669"/>
    <property type="project" value="InterPro"/>
</dbReference>
<dbReference type="InterPro" id="IPR000215">
    <property type="entry name" value="Serpin_fam"/>
</dbReference>
<evidence type="ECO:0000313" key="8">
    <source>
        <dbReference type="Proteomes" id="UP001353858"/>
    </source>
</evidence>
<proteinExistence type="inferred from homology"/>
<dbReference type="PROSITE" id="PS00284">
    <property type="entry name" value="SERPIN"/>
    <property type="match status" value="1"/>
</dbReference>
<feature type="domain" description="Serpin" evidence="6">
    <location>
        <begin position="701"/>
        <end position="1051"/>
    </location>
</feature>
<keyword evidence="2" id="KW-0646">Protease inhibitor</keyword>
<keyword evidence="8" id="KW-1185">Reference proteome</keyword>
<dbReference type="Gene3D" id="2.30.39.10">
    <property type="entry name" value="Alpha-1-antitrypsin, domain 1"/>
    <property type="match status" value="5"/>
</dbReference>
<feature type="domain" description="Serpin" evidence="6">
    <location>
        <begin position="368"/>
        <end position="686"/>
    </location>
</feature>
<evidence type="ECO:0000256" key="5">
    <source>
        <dbReference type="SAM" id="SignalP"/>
    </source>
</evidence>
<dbReference type="GO" id="GO:0004867">
    <property type="term" value="F:serine-type endopeptidase inhibitor activity"/>
    <property type="evidence" value="ECO:0007669"/>
    <property type="project" value="UniProtKB-KW"/>
</dbReference>
<dbReference type="Gene3D" id="3.30.497.10">
    <property type="entry name" value="Antithrombin, subunit I, domain 2"/>
    <property type="match status" value="5"/>
</dbReference>
<dbReference type="SUPFAM" id="SSF56574">
    <property type="entry name" value="Serpins"/>
    <property type="match status" value="5"/>
</dbReference>
<feature type="signal peptide" evidence="5">
    <location>
        <begin position="1"/>
        <end position="16"/>
    </location>
</feature>
<dbReference type="InterPro" id="IPR042185">
    <property type="entry name" value="Serpin_sf_2"/>
</dbReference>
<dbReference type="InterPro" id="IPR023795">
    <property type="entry name" value="Serpin_CS"/>
</dbReference>